<proteinExistence type="predicted"/>
<gene>
    <name evidence="2" type="ORF">ACFPYL_23700</name>
</gene>
<protein>
    <submittedName>
        <fullName evidence="2">HNH endonuclease</fullName>
    </submittedName>
</protein>
<evidence type="ECO:0000313" key="3">
    <source>
        <dbReference type="Proteomes" id="UP001596135"/>
    </source>
</evidence>
<keyword evidence="2" id="KW-0255">Endonuclease</keyword>
<keyword evidence="3" id="KW-1185">Reference proteome</keyword>
<dbReference type="Pfam" id="PF13391">
    <property type="entry name" value="HNH_2"/>
    <property type="match status" value="1"/>
</dbReference>
<reference evidence="3" key="1">
    <citation type="journal article" date="2019" name="Int. J. Syst. Evol. Microbiol.">
        <title>The Global Catalogue of Microorganisms (GCM) 10K type strain sequencing project: providing services to taxonomists for standard genome sequencing and annotation.</title>
        <authorList>
            <consortium name="The Broad Institute Genomics Platform"/>
            <consortium name="The Broad Institute Genome Sequencing Center for Infectious Disease"/>
            <person name="Wu L."/>
            <person name="Ma J."/>
        </authorList>
    </citation>
    <scope>NUCLEOTIDE SEQUENCE [LARGE SCALE GENOMIC DNA]</scope>
    <source>
        <strain evidence="3">CCUG 54522</strain>
    </source>
</reference>
<sequence length="300" mass="33841">MTSSQAEAAVREAAMRWLDGRPKQEVDYAWVRQFEYHGVNIPLMDLQRGIRKPASMTAALAIRTTFTPPNQLPPYNDTIGDDGLQRYKYRGDDPQHPENVALRRAYEQRLPLIWFVGVAPGSYEPIYPVWIVGDDPSRLEFALALDEGQRFVSPGAAMDSDSRRYVERLTKQRLHQRVFRSKVLLAYDGRCAICKIRHVELLDAAHIIADGKPHGDAVVPNGLCLCKIHHAAFDNSILGIRPDRTLHVRQDILEEIDGWMLKGGIQGVHNTELAVVPSARAARPSKERLEERYAEFLAAG</sequence>
<dbReference type="GO" id="GO:0004519">
    <property type="term" value="F:endonuclease activity"/>
    <property type="evidence" value="ECO:0007669"/>
    <property type="project" value="UniProtKB-KW"/>
</dbReference>
<organism evidence="2 3">
    <name type="scientific">Nocardioides hankookensis</name>
    <dbReference type="NCBI Taxonomy" id="443157"/>
    <lineage>
        <taxon>Bacteria</taxon>
        <taxon>Bacillati</taxon>
        <taxon>Actinomycetota</taxon>
        <taxon>Actinomycetes</taxon>
        <taxon>Propionibacteriales</taxon>
        <taxon>Nocardioidaceae</taxon>
        <taxon>Nocardioides</taxon>
    </lineage>
</organism>
<keyword evidence="2" id="KW-0378">Hydrolase</keyword>
<name>A0ABW1LQL3_9ACTN</name>
<feature type="domain" description="HNH nuclease" evidence="1">
    <location>
        <begin position="191"/>
        <end position="240"/>
    </location>
</feature>
<evidence type="ECO:0000313" key="2">
    <source>
        <dbReference type="EMBL" id="MFC6046109.1"/>
    </source>
</evidence>
<comment type="caution">
    <text evidence="2">The sequence shown here is derived from an EMBL/GenBank/DDBJ whole genome shotgun (WGS) entry which is preliminary data.</text>
</comment>
<keyword evidence="2" id="KW-0540">Nuclease</keyword>
<dbReference type="RefSeq" id="WP_379160529.1">
    <property type="nucleotide sequence ID" value="NZ_JBHSRJ010000009.1"/>
</dbReference>
<dbReference type="EMBL" id="JBHSRJ010000009">
    <property type="protein sequence ID" value="MFC6046109.1"/>
    <property type="molecule type" value="Genomic_DNA"/>
</dbReference>
<dbReference type="Proteomes" id="UP001596135">
    <property type="component" value="Unassembled WGS sequence"/>
</dbReference>
<accession>A0ABW1LQL3</accession>
<dbReference type="InterPro" id="IPR003615">
    <property type="entry name" value="HNH_nuc"/>
</dbReference>
<evidence type="ECO:0000259" key="1">
    <source>
        <dbReference type="Pfam" id="PF13391"/>
    </source>
</evidence>